<organism evidence="7 8">
    <name type="scientific">Modicisalibacter ilicicola DSM 19980</name>
    <dbReference type="NCBI Taxonomy" id="1121942"/>
    <lineage>
        <taxon>Bacteria</taxon>
        <taxon>Pseudomonadati</taxon>
        <taxon>Pseudomonadota</taxon>
        <taxon>Gammaproteobacteria</taxon>
        <taxon>Oceanospirillales</taxon>
        <taxon>Halomonadaceae</taxon>
        <taxon>Modicisalibacter</taxon>
    </lineage>
</organism>
<keyword evidence="5 6" id="KW-0472">Membrane</keyword>
<evidence type="ECO:0000256" key="4">
    <source>
        <dbReference type="ARBA" id="ARBA00022989"/>
    </source>
</evidence>
<feature type="transmembrane region" description="Helical" evidence="6">
    <location>
        <begin position="148"/>
        <end position="172"/>
    </location>
</feature>
<evidence type="ECO:0000256" key="1">
    <source>
        <dbReference type="ARBA" id="ARBA00004141"/>
    </source>
</evidence>
<accession>A0A1M4YLH7</accession>
<dbReference type="AlphaFoldDB" id="A0A1M4YLH7"/>
<sequence>MENDENGENQKLLPERDIPLNLLVALAALVVIIAGMRLGADLLVPLILSLFIAVICSAPVQWLHHCGLGRHTAIVITLLVFGLFVMFLSVLLGGSIAAFMQALPDLREQLVGQYYLVIGWMPSLGGYLQPESISRWLDLSTLGSYMPLFLESIATLLSQSLLIMLLVGFMLFETLSFRAKFAVALEDPAPSLRRFNEFSYNLKRYLAVKTLISLVTGVLIFIACWAVGSGFPLLFATLAFLLNFIPNIGSALAAIPAVLLTLVTPEGGVIEAGILALAYLIVNFVIGNLIEPRIMGQTLGLSTLAAFMSLVIWGWILGPVGMLMAVPLTMTLKIALNSHPETAWLARVMGGRVGRRRKSE</sequence>
<comment type="subcellular location">
    <subcellularLocation>
        <location evidence="1">Membrane</location>
        <topology evidence="1">Multi-pass membrane protein</topology>
    </subcellularLocation>
</comment>
<keyword evidence="8" id="KW-1185">Reference proteome</keyword>
<comment type="similarity">
    <text evidence="2">Belongs to the autoinducer-2 exporter (AI-2E) (TC 2.A.86) family.</text>
</comment>
<feature type="transmembrane region" description="Helical" evidence="6">
    <location>
        <begin position="206"/>
        <end position="228"/>
    </location>
</feature>
<dbReference type="GO" id="GO:0055085">
    <property type="term" value="P:transmembrane transport"/>
    <property type="evidence" value="ECO:0007669"/>
    <property type="project" value="TreeGrafter"/>
</dbReference>
<evidence type="ECO:0000256" key="3">
    <source>
        <dbReference type="ARBA" id="ARBA00022692"/>
    </source>
</evidence>
<feature type="transmembrane region" description="Helical" evidence="6">
    <location>
        <begin position="302"/>
        <end position="326"/>
    </location>
</feature>
<dbReference type="Pfam" id="PF01594">
    <property type="entry name" value="AI-2E_transport"/>
    <property type="match status" value="1"/>
</dbReference>
<feature type="transmembrane region" description="Helical" evidence="6">
    <location>
        <begin position="234"/>
        <end position="262"/>
    </location>
</feature>
<dbReference type="OrthoDB" id="9799225at2"/>
<dbReference type="EMBL" id="FQUJ01000006">
    <property type="protein sequence ID" value="SHF06611.1"/>
    <property type="molecule type" value="Genomic_DNA"/>
</dbReference>
<evidence type="ECO:0000256" key="2">
    <source>
        <dbReference type="ARBA" id="ARBA00009773"/>
    </source>
</evidence>
<dbReference type="InterPro" id="IPR002549">
    <property type="entry name" value="AI-2E-like"/>
</dbReference>
<evidence type="ECO:0000256" key="6">
    <source>
        <dbReference type="SAM" id="Phobius"/>
    </source>
</evidence>
<evidence type="ECO:0000256" key="5">
    <source>
        <dbReference type="ARBA" id="ARBA00023136"/>
    </source>
</evidence>
<reference evidence="7 8" key="1">
    <citation type="submission" date="2016-11" db="EMBL/GenBank/DDBJ databases">
        <authorList>
            <person name="Jaros S."/>
            <person name="Januszkiewicz K."/>
            <person name="Wedrychowicz H."/>
        </authorList>
    </citation>
    <scope>NUCLEOTIDE SEQUENCE [LARGE SCALE GENOMIC DNA]</scope>
    <source>
        <strain evidence="7 8">DSM 19980</strain>
    </source>
</reference>
<feature type="transmembrane region" description="Helical" evidence="6">
    <location>
        <begin position="74"/>
        <end position="99"/>
    </location>
</feature>
<dbReference type="Proteomes" id="UP000184346">
    <property type="component" value="Unassembled WGS sequence"/>
</dbReference>
<gene>
    <name evidence="7" type="ORF">SAMN02745148_01763</name>
</gene>
<feature type="transmembrane region" description="Helical" evidence="6">
    <location>
        <begin position="18"/>
        <end position="35"/>
    </location>
</feature>
<evidence type="ECO:0000313" key="8">
    <source>
        <dbReference type="Proteomes" id="UP000184346"/>
    </source>
</evidence>
<keyword evidence="4 6" id="KW-1133">Transmembrane helix</keyword>
<protein>
    <submittedName>
        <fullName evidence="7">Predicted PurR-regulated permease PerM</fullName>
    </submittedName>
</protein>
<feature type="transmembrane region" description="Helical" evidence="6">
    <location>
        <begin position="111"/>
        <end position="128"/>
    </location>
</feature>
<dbReference type="PANTHER" id="PTHR21716">
    <property type="entry name" value="TRANSMEMBRANE PROTEIN"/>
    <property type="match status" value="1"/>
</dbReference>
<feature type="transmembrane region" description="Helical" evidence="6">
    <location>
        <begin position="42"/>
        <end position="62"/>
    </location>
</feature>
<keyword evidence="3 6" id="KW-0812">Transmembrane</keyword>
<dbReference type="RefSeq" id="WP_072821837.1">
    <property type="nucleotide sequence ID" value="NZ_FQUJ01000006.1"/>
</dbReference>
<evidence type="ECO:0000313" key="7">
    <source>
        <dbReference type="EMBL" id="SHF06611.1"/>
    </source>
</evidence>
<feature type="transmembrane region" description="Helical" evidence="6">
    <location>
        <begin position="269"/>
        <end position="290"/>
    </location>
</feature>
<name>A0A1M4YLH7_9GAMM</name>
<dbReference type="PANTHER" id="PTHR21716:SF64">
    <property type="entry name" value="AI-2 TRANSPORT PROTEIN TQSA"/>
    <property type="match status" value="1"/>
</dbReference>
<dbReference type="GO" id="GO:0016020">
    <property type="term" value="C:membrane"/>
    <property type="evidence" value="ECO:0007669"/>
    <property type="project" value="UniProtKB-SubCell"/>
</dbReference>
<proteinExistence type="inferred from homology"/>